<accession>A0ABN3Z2X4</accession>
<dbReference type="Proteomes" id="UP000002064">
    <property type="component" value="Chromosome"/>
</dbReference>
<reference evidence="1 2" key="1">
    <citation type="submission" date="2010-05" db="EMBL/GenBank/DDBJ databases">
        <title>Complete sequence of Thermoanaerobacter mathranii subsp. mathranii mathranii str. A3.</title>
        <authorList>
            <consortium name="US DOE Joint Genome Institute"/>
            <person name="Lucas S."/>
            <person name="Copeland A."/>
            <person name="Lapidus A."/>
            <person name="Cheng J.-F."/>
            <person name="Bruce D."/>
            <person name="Goodwin L."/>
            <person name="Pitluck S."/>
            <person name="Held B."/>
            <person name="Detter J.C."/>
            <person name="Han C."/>
            <person name="Tapia R."/>
            <person name="Land M."/>
            <person name="Hauser L."/>
            <person name="Kyrpides N."/>
            <person name="Mikhailova N."/>
            <person name="Zhou J."/>
            <person name="Hemme C."/>
            <person name="Woyke T."/>
        </authorList>
    </citation>
    <scope>NUCLEOTIDE SEQUENCE [LARGE SCALE GENOMIC DNA]</scope>
    <source>
        <strain evidence="1 2">A3</strain>
    </source>
</reference>
<evidence type="ECO:0000313" key="1">
    <source>
        <dbReference type="EMBL" id="ADH60465.1"/>
    </source>
</evidence>
<organism evidence="1 2">
    <name type="scientific">Thermoanaerobacter mathranii subsp. mathranii (strain DSM 11426 / CCUG 53645 / CIP 108742 / A3)</name>
    <dbReference type="NCBI Taxonomy" id="583358"/>
    <lineage>
        <taxon>Bacteria</taxon>
        <taxon>Bacillati</taxon>
        <taxon>Bacillota</taxon>
        <taxon>Clostridia</taxon>
        <taxon>Thermoanaerobacterales</taxon>
        <taxon>Thermoanaerobacteraceae</taxon>
        <taxon>Thermoanaerobacter</taxon>
    </lineage>
</organism>
<dbReference type="SUPFAM" id="SSF53756">
    <property type="entry name" value="UDP-Glycosyltransferase/glycogen phosphorylase"/>
    <property type="match status" value="1"/>
</dbReference>
<proteinExistence type="predicted"/>
<dbReference type="Pfam" id="PF05159">
    <property type="entry name" value="Capsule_synth"/>
    <property type="match status" value="1"/>
</dbReference>
<name>A0ABN3Z2X4_THEM3</name>
<dbReference type="InterPro" id="IPR007833">
    <property type="entry name" value="Capsule_polysaccharide_synth"/>
</dbReference>
<gene>
    <name evidence="1" type="ordered locus">Tmath_0720</name>
</gene>
<protein>
    <submittedName>
        <fullName evidence="1">Capsule polysaccharide biosynthesis protein</fullName>
    </submittedName>
</protein>
<dbReference type="Gene3D" id="3.40.50.2000">
    <property type="entry name" value="Glycogen Phosphorylase B"/>
    <property type="match status" value="1"/>
</dbReference>
<dbReference type="RefSeq" id="WP_004397348.1">
    <property type="nucleotide sequence ID" value="NC_014209.1"/>
</dbReference>
<evidence type="ECO:0000313" key="2">
    <source>
        <dbReference type="Proteomes" id="UP000002064"/>
    </source>
</evidence>
<dbReference type="EMBL" id="CP002032">
    <property type="protein sequence ID" value="ADH60465.1"/>
    <property type="molecule type" value="Genomic_DNA"/>
</dbReference>
<sequence>MKIAFIGNFNKTIFFWKISEHLRYRGHEIFWITTSSKWMRWLLDKGVLQDQILHLKISEADSKKDSICLDLVSDIEKISGLKVKDAILMDRVVSKWDREKSVQYALYVITMVKNWIEKNNINVIFGETTWLHEILTSSIASYMNIYYLKPATIRLPSQRFAFFKGYLEKEIYIIYHPEIYLQLFEDAKKIANETRQELIKNHIKPFYWYNNSHISKPNLYYFLKILRKTYDALVYAKEDATIKSVKYQLKYEQSHLKFLRYYAEKLGRLFEKPKANEQFILYTLHKQPEASVDVLGSRVANQLELIRSIVKELPINIKLYVKEHPNALGERKLSYLFRIKRLPGVRLIDPWVPVHELIDKSIGVLTISGTVALEAAMLNKKAGIFTDMFFDDLSNVYRLDSTKDLQWFLEKKNLPWNYEDEEKMARIIMNSFPGIISDPISMPSVLDNENIINVVNGFEMVLNDIKRRKQK</sequence>
<keyword evidence="2" id="KW-1185">Reference proteome</keyword>